<dbReference type="STRING" id="50376.A0A517L9I8"/>
<name>A0A517L9I8_9PEZI</name>
<dbReference type="Proteomes" id="UP000316270">
    <property type="component" value="Chromosome 7"/>
</dbReference>
<sequence length="535" mass="58111">MAENVPRGTLALLDPGEAHSFAIPSKCIHEGEDVQTWLTTYAYTHIMTFLLQLNASMFPSRLPHSPNVQSWHLDSQNAATSPAIRSLGEMLTKLEAIVDQAPPDPGPRRFGNRSFRKWHQIVGETVDELLELHLPEQVLRFGEAGRRAREDAIRPVDELKEYLLGSFGSAQRLDYGTGHELSFLAFLAGVWKLGGFDANSDPWGTEERGIVLEVIEPYLRLIRKLILTYTLEPAGSHGVWGLDDHSFLPYIFGSAQLSPAITTPAEIPSEGSAPDAPKSGDVVKSMTVDRERKKNMYFSAVGFIYDVKRGPFWEHSPILFDISGVTAGWAKINKGMIKMYNAEVLAKFPVVQHFPFGSLFPWTHDPDAPVPITTTHTNAQPSSQPSLHGARETSAPKPPSSVPTSTKRPPQMVGDIAGTKAPWLTGTTHRTPAMPGASLPGPTTSWTGQSGASGLPATKAPWANARQGGTGSPIRFPASNAAPARGSQHSRTHLPAPSPGLSTAASWTQTTISTRKQPELREEDEAETPPAVGTR</sequence>
<keyword evidence="6 10" id="KW-0697">Rotamase</keyword>
<evidence type="ECO:0000313" key="13">
    <source>
        <dbReference type="Proteomes" id="UP000316270"/>
    </source>
</evidence>
<dbReference type="PANTHER" id="PTHR10012:SF3">
    <property type="entry name" value="SERINE_THREONINE-PROTEIN PHOSPHATASE 2A ACTIVATOR 1"/>
    <property type="match status" value="1"/>
</dbReference>
<dbReference type="InterPro" id="IPR043170">
    <property type="entry name" value="PTPA_C_lid"/>
</dbReference>
<organism evidence="12 13">
    <name type="scientific">Venturia effusa</name>
    <dbReference type="NCBI Taxonomy" id="50376"/>
    <lineage>
        <taxon>Eukaryota</taxon>
        <taxon>Fungi</taxon>
        <taxon>Dikarya</taxon>
        <taxon>Ascomycota</taxon>
        <taxon>Pezizomycotina</taxon>
        <taxon>Dothideomycetes</taxon>
        <taxon>Pleosporomycetidae</taxon>
        <taxon>Venturiales</taxon>
        <taxon>Venturiaceae</taxon>
        <taxon>Venturia</taxon>
    </lineage>
</organism>
<keyword evidence="8" id="KW-0539">Nucleus</keyword>
<dbReference type="AlphaFoldDB" id="A0A517L9I8"/>
<evidence type="ECO:0000256" key="3">
    <source>
        <dbReference type="ARBA" id="ARBA00004496"/>
    </source>
</evidence>
<comment type="catalytic activity">
    <reaction evidence="1 10">
        <text>[protein]-peptidylproline (omega=180) = [protein]-peptidylproline (omega=0)</text>
        <dbReference type="Rhea" id="RHEA:16237"/>
        <dbReference type="Rhea" id="RHEA-COMP:10747"/>
        <dbReference type="Rhea" id="RHEA-COMP:10748"/>
        <dbReference type="ChEBI" id="CHEBI:83833"/>
        <dbReference type="ChEBI" id="CHEBI:83834"/>
        <dbReference type="EC" id="5.2.1.8"/>
    </reaction>
</comment>
<protein>
    <recommendedName>
        <fullName evidence="10">Serine/threonine-protein phosphatase 2A activator</fullName>
        <ecNumber evidence="10">5.2.1.8</ecNumber>
    </recommendedName>
    <alternativeName>
        <fullName evidence="10">Phosphotyrosyl phosphatase activator</fullName>
    </alternativeName>
</protein>
<evidence type="ECO:0000256" key="4">
    <source>
        <dbReference type="ARBA" id="ARBA00011019"/>
    </source>
</evidence>
<dbReference type="GO" id="GO:0005737">
    <property type="term" value="C:cytoplasm"/>
    <property type="evidence" value="ECO:0007669"/>
    <property type="project" value="UniProtKB-SubCell"/>
</dbReference>
<dbReference type="GO" id="GO:0003755">
    <property type="term" value="F:peptidyl-prolyl cis-trans isomerase activity"/>
    <property type="evidence" value="ECO:0007669"/>
    <property type="project" value="UniProtKB-KW"/>
</dbReference>
<evidence type="ECO:0000256" key="6">
    <source>
        <dbReference type="ARBA" id="ARBA00023110"/>
    </source>
</evidence>
<dbReference type="GO" id="GO:0005634">
    <property type="term" value="C:nucleus"/>
    <property type="evidence" value="ECO:0007669"/>
    <property type="project" value="UniProtKB-SubCell"/>
</dbReference>
<evidence type="ECO:0000256" key="9">
    <source>
        <dbReference type="ARBA" id="ARBA00025287"/>
    </source>
</evidence>
<dbReference type="EMBL" id="CP042191">
    <property type="protein sequence ID" value="QDS72298.1"/>
    <property type="molecule type" value="Genomic_DNA"/>
</dbReference>
<evidence type="ECO:0000313" key="12">
    <source>
        <dbReference type="EMBL" id="QDS72298.1"/>
    </source>
</evidence>
<evidence type="ECO:0000256" key="2">
    <source>
        <dbReference type="ARBA" id="ARBA00004123"/>
    </source>
</evidence>
<keyword evidence="7 10" id="KW-0413">Isomerase</keyword>
<dbReference type="EC" id="5.2.1.8" evidence="10"/>
<dbReference type="InterPro" id="IPR037218">
    <property type="entry name" value="PTPA_sf"/>
</dbReference>
<dbReference type="OrthoDB" id="16120at2759"/>
<dbReference type="GO" id="GO:0008160">
    <property type="term" value="F:protein tyrosine phosphatase activator activity"/>
    <property type="evidence" value="ECO:0007669"/>
    <property type="project" value="TreeGrafter"/>
</dbReference>
<dbReference type="PANTHER" id="PTHR10012">
    <property type="entry name" value="SERINE/THREONINE-PROTEIN PHOSPHATASE 2A REGULATORY SUBUNIT B"/>
    <property type="match status" value="1"/>
</dbReference>
<evidence type="ECO:0000256" key="11">
    <source>
        <dbReference type="SAM" id="MobiDB-lite"/>
    </source>
</evidence>
<evidence type="ECO:0000256" key="5">
    <source>
        <dbReference type="ARBA" id="ARBA00022490"/>
    </source>
</evidence>
<gene>
    <name evidence="12" type="ORF">FKW77_007317</name>
</gene>
<reference evidence="12 13" key="1">
    <citation type="submission" date="2019-07" db="EMBL/GenBank/DDBJ databases">
        <title>Finished genome of Venturia effusa.</title>
        <authorList>
            <person name="Young C.A."/>
            <person name="Cox M.P."/>
            <person name="Ganley A.R.D."/>
            <person name="David W.J."/>
        </authorList>
    </citation>
    <scope>NUCLEOTIDE SEQUENCE [LARGE SCALE GENOMIC DNA]</scope>
    <source>
        <strain evidence="13">albino</strain>
    </source>
</reference>
<evidence type="ECO:0000256" key="1">
    <source>
        <dbReference type="ARBA" id="ARBA00000971"/>
    </source>
</evidence>
<keyword evidence="13" id="KW-1185">Reference proteome</keyword>
<evidence type="ECO:0000256" key="10">
    <source>
        <dbReference type="RuleBase" id="RU361210"/>
    </source>
</evidence>
<proteinExistence type="inferred from homology"/>
<evidence type="ECO:0000256" key="8">
    <source>
        <dbReference type="ARBA" id="ARBA00023242"/>
    </source>
</evidence>
<dbReference type="GO" id="GO:0000159">
    <property type="term" value="C:protein phosphatase type 2A complex"/>
    <property type="evidence" value="ECO:0007669"/>
    <property type="project" value="TreeGrafter"/>
</dbReference>
<dbReference type="Pfam" id="PF03095">
    <property type="entry name" value="PTPA"/>
    <property type="match status" value="1"/>
</dbReference>
<feature type="compositionally biased region" description="Polar residues" evidence="11">
    <location>
        <begin position="500"/>
        <end position="515"/>
    </location>
</feature>
<dbReference type="GO" id="GO:0007052">
    <property type="term" value="P:mitotic spindle organization"/>
    <property type="evidence" value="ECO:0007669"/>
    <property type="project" value="TreeGrafter"/>
</dbReference>
<dbReference type="SUPFAM" id="SSF140984">
    <property type="entry name" value="PTPA-like"/>
    <property type="match status" value="1"/>
</dbReference>
<keyword evidence="5 10" id="KW-0963">Cytoplasm</keyword>
<comment type="similarity">
    <text evidence="4 10">Belongs to the PTPA-type PPIase family.</text>
</comment>
<dbReference type="InterPro" id="IPR004327">
    <property type="entry name" value="Phstyr_phstse_ac"/>
</dbReference>
<dbReference type="CDD" id="cd04087">
    <property type="entry name" value="PTPA"/>
    <property type="match status" value="1"/>
</dbReference>
<dbReference type="Gene3D" id="1.20.120.1150">
    <property type="match status" value="1"/>
</dbReference>
<comment type="subcellular location">
    <subcellularLocation>
        <location evidence="3 10">Cytoplasm</location>
    </subcellularLocation>
    <subcellularLocation>
        <location evidence="2">Nucleus</location>
    </subcellularLocation>
</comment>
<dbReference type="FunFam" id="1.20.120.1150:FF:000003">
    <property type="entry name" value="Serine/threonine-protein phosphatase 2A activator"/>
    <property type="match status" value="1"/>
</dbReference>
<accession>A0A517L9I8</accession>
<feature type="compositionally biased region" description="Polar residues" evidence="11">
    <location>
        <begin position="441"/>
        <end position="452"/>
    </location>
</feature>
<comment type="function">
    <text evidence="9">PPIases accelerate the folding of proteins. It catalyzes the cis-trans isomerization of proline imidic peptide bonds in oligopeptides. Acts as a regulatory subunit for PP2A-like phosphatases modulating their activity or substrate specificity, probably by inducing a conformational change in the catalytic subunit, a direct target of the PPIase. Can reactivate inactive phosphatase PP2A-phosphatase methylesterase complexes (PP2Ai) in presence of ATP and Mg(2+) by dissociating the inactive form from the complex.</text>
</comment>
<feature type="compositionally biased region" description="Polar residues" evidence="11">
    <location>
        <begin position="372"/>
        <end position="386"/>
    </location>
</feature>
<feature type="region of interest" description="Disordered" evidence="11">
    <location>
        <begin position="370"/>
        <end position="535"/>
    </location>
</feature>
<evidence type="ECO:0000256" key="7">
    <source>
        <dbReference type="ARBA" id="ARBA00023235"/>
    </source>
</evidence>